<sequence length="281" mass="30793">MKFFFVSTILIAAAAAACSPSEPRGHEYIPPTPEDSRSPCPGLNSMANHGWLPRSGKNIDLATFQAATKNAFNFEPHILDGVFQDAINFNFTTTGNRSTINLEDLKAHDTIEMDGSLSRNDFYFGDDLHFDPVIWSTTANRLGLYDCGETEADKWVTVETAGIARALRVRDAKVANPQFNASSRQQMGSPGTTALYLASLWNDTEGAILKTWVRSYFEKERLPYLLGYDPHARAEQNLTTLTALVGRVAAAGNGPDLCLGPIPCISSVASRDIHGFHGFKF</sequence>
<keyword evidence="6" id="KW-0408">Iron</keyword>
<dbReference type="Proteomes" id="UP001301958">
    <property type="component" value="Unassembled WGS sequence"/>
</dbReference>
<reference evidence="11" key="1">
    <citation type="journal article" date="2023" name="Mol. Phylogenet. Evol.">
        <title>Genome-scale phylogeny and comparative genomics of the fungal order Sordariales.</title>
        <authorList>
            <person name="Hensen N."/>
            <person name="Bonometti L."/>
            <person name="Westerberg I."/>
            <person name="Brannstrom I.O."/>
            <person name="Guillou S."/>
            <person name="Cros-Aarteil S."/>
            <person name="Calhoun S."/>
            <person name="Haridas S."/>
            <person name="Kuo A."/>
            <person name="Mondo S."/>
            <person name="Pangilinan J."/>
            <person name="Riley R."/>
            <person name="LaButti K."/>
            <person name="Andreopoulos B."/>
            <person name="Lipzen A."/>
            <person name="Chen C."/>
            <person name="Yan M."/>
            <person name="Daum C."/>
            <person name="Ng V."/>
            <person name="Clum A."/>
            <person name="Steindorff A."/>
            <person name="Ohm R.A."/>
            <person name="Martin F."/>
            <person name="Silar P."/>
            <person name="Natvig D.O."/>
            <person name="Lalanne C."/>
            <person name="Gautier V."/>
            <person name="Ament-Velasquez S.L."/>
            <person name="Kruys A."/>
            <person name="Hutchinson M.I."/>
            <person name="Powell A.J."/>
            <person name="Barry K."/>
            <person name="Miller A.N."/>
            <person name="Grigoriev I.V."/>
            <person name="Debuchy R."/>
            <person name="Gladieux P."/>
            <person name="Hiltunen Thoren M."/>
            <person name="Johannesson H."/>
        </authorList>
    </citation>
    <scope>NUCLEOTIDE SEQUENCE</scope>
    <source>
        <strain evidence="11">CBS 990.96</strain>
    </source>
</reference>
<dbReference type="GO" id="GO:0046872">
    <property type="term" value="F:metal ion binding"/>
    <property type="evidence" value="ECO:0007669"/>
    <property type="project" value="UniProtKB-KW"/>
</dbReference>
<comment type="caution">
    <text evidence="11">The sequence shown here is derived from an EMBL/GenBank/DDBJ whole genome shotgun (WGS) entry which is preliminary data.</text>
</comment>
<keyword evidence="2" id="KW-0575">Peroxidase</keyword>
<evidence type="ECO:0000256" key="3">
    <source>
        <dbReference type="ARBA" id="ARBA00022617"/>
    </source>
</evidence>
<organism evidence="11 12">
    <name type="scientific">Podospora fimiseda</name>
    <dbReference type="NCBI Taxonomy" id="252190"/>
    <lineage>
        <taxon>Eukaryota</taxon>
        <taxon>Fungi</taxon>
        <taxon>Dikarya</taxon>
        <taxon>Ascomycota</taxon>
        <taxon>Pezizomycotina</taxon>
        <taxon>Sordariomycetes</taxon>
        <taxon>Sordariomycetidae</taxon>
        <taxon>Sordariales</taxon>
        <taxon>Podosporaceae</taxon>
        <taxon>Podospora</taxon>
    </lineage>
</organism>
<dbReference type="GO" id="GO:0004601">
    <property type="term" value="F:peroxidase activity"/>
    <property type="evidence" value="ECO:0007669"/>
    <property type="project" value="UniProtKB-KW"/>
</dbReference>
<dbReference type="PROSITE" id="PS51405">
    <property type="entry name" value="HEME_HALOPEROXIDASE"/>
    <property type="match status" value="1"/>
</dbReference>
<dbReference type="SUPFAM" id="SSF47571">
    <property type="entry name" value="Cloroperoxidase"/>
    <property type="match status" value="1"/>
</dbReference>
<dbReference type="PANTHER" id="PTHR33577:SF19">
    <property type="entry name" value="HEME HALOPEROXIDASE FAMILY PROFILE DOMAIN-CONTAINING PROTEIN-RELATED"/>
    <property type="match status" value="1"/>
</dbReference>
<evidence type="ECO:0000256" key="4">
    <source>
        <dbReference type="ARBA" id="ARBA00022723"/>
    </source>
</evidence>
<dbReference type="EMBL" id="MU865391">
    <property type="protein sequence ID" value="KAK4224483.1"/>
    <property type="molecule type" value="Genomic_DNA"/>
</dbReference>
<dbReference type="PROSITE" id="PS51257">
    <property type="entry name" value="PROKAR_LIPOPROTEIN"/>
    <property type="match status" value="1"/>
</dbReference>
<gene>
    <name evidence="11" type="ORF">QBC38DRAFT_511740</name>
</gene>
<name>A0AAN7BJQ2_9PEZI</name>
<keyword evidence="5" id="KW-0560">Oxidoreductase</keyword>
<comment type="cofactor">
    <cofactor evidence="1">
        <name>heme b</name>
        <dbReference type="ChEBI" id="CHEBI:60344"/>
    </cofactor>
</comment>
<evidence type="ECO:0000256" key="2">
    <source>
        <dbReference type="ARBA" id="ARBA00022559"/>
    </source>
</evidence>
<dbReference type="PANTHER" id="PTHR33577">
    <property type="entry name" value="STERIGMATOCYSTIN BIOSYNTHESIS PEROXIDASE STCC-RELATED"/>
    <property type="match status" value="1"/>
</dbReference>
<evidence type="ECO:0000313" key="12">
    <source>
        <dbReference type="Proteomes" id="UP001301958"/>
    </source>
</evidence>
<proteinExistence type="inferred from homology"/>
<evidence type="ECO:0000256" key="1">
    <source>
        <dbReference type="ARBA" id="ARBA00001970"/>
    </source>
</evidence>
<keyword evidence="9" id="KW-0732">Signal</keyword>
<accession>A0AAN7BJQ2</accession>
<dbReference type="InterPro" id="IPR036851">
    <property type="entry name" value="Chloroperoxidase-like_sf"/>
</dbReference>
<feature type="region of interest" description="Disordered" evidence="8">
    <location>
        <begin position="21"/>
        <end position="42"/>
    </location>
</feature>
<evidence type="ECO:0000256" key="5">
    <source>
        <dbReference type="ARBA" id="ARBA00023002"/>
    </source>
</evidence>
<dbReference type="AlphaFoldDB" id="A0AAN7BJQ2"/>
<dbReference type="Gene3D" id="1.10.489.10">
    <property type="entry name" value="Chloroperoxidase-like"/>
    <property type="match status" value="1"/>
</dbReference>
<evidence type="ECO:0000256" key="7">
    <source>
        <dbReference type="ARBA" id="ARBA00025795"/>
    </source>
</evidence>
<evidence type="ECO:0000256" key="9">
    <source>
        <dbReference type="SAM" id="SignalP"/>
    </source>
</evidence>
<evidence type="ECO:0000259" key="10">
    <source>
        <dbReference type="PROSITE" id="PS51405"/>
    </source>
</evidence>
<evidence type="ECO:0000256" key="6">
    <source>
        <dbReference type="ARBA" id="ARBA00023004"/>
    </source>
</evidence>
<feature type="signal peptide" evidence="9">
    <location>
        <begin position="1"/>
        <end position="16"/>
    </location>
</feature>
<evidence type="ECO:0000313" key="11">
    <source>
        <dbReference type="EMBL" id="KAK4224483.1"/>
    </source>
</evidence>
<keyword evidence="4" id="KW-0479">Metal-binding</keyword>
<protein>
    <submittedName>
        <fullName evidence="11">Chloroperoxidase</fullName>
    </submittedName>
</protein>
<evidence type="ECO:0000256" key="8">
    <source>
        <dbReference type="SAM" id="MobiDB-lite"/>
    </source>
</evidence>
<keyword evidence="3" id="KW-0349">Heme</keyword>
<feature type="domain" description="Heme haloperoxidase family profile" evidence="10">
    <location>
        <begin position="24"/>
        <end position="246"/>
    </location>
</feature>
<keyword evidence="12" id="KW-1185">Reference proteome</keyword>
<feature type="chain" id="PRO_5042823644" evidence="9">
    <location>
        <begin position="17"/>
        <end position="281"/>
    </location>
</feature>
<dbReference type="Pfam" id="PF01328">
    <property type="entry name" value="Peroxidase_2"/>
    <property type="match status" value="1"/>
</dbReference>
<dbReference type="InterPro" id="IPR000028">
    <property type="entry name" value="Chloroperoxidase"/>
</dbReference>
<reference evidence="11" key="2">
    <citation type="submission" date="2023-05" db="EMBL/GenBank/DDBJ databases">
        <authorList>
            <consortium name="Lawrence Berkeley National Laboratory"/>
            <person name="Steindorff A."/>
            <person name="Hensen N."/>
            <person name="Bonometti L."/>
            <person name="Westerberg I."/>
            <person name="Brannstrom I.O."/>
            <person name="Guillou S."/>
            <person name="Cros-Aarteil S."/>
            <person name="Calhoun S."/>
            <person name="Haridas S."/>
            <person name="Kuo A."/>
            <person name="Mondo S."/>
            <person name="Pangilinan J."/>
            <person name="Riley R."/>
            <person name="Labutti K."/>
            <person name="Andreopoulos B."/>
            <person name="Lipzen A."/>
            <person name="Chen C."/>
            <person name="Yanf M."/>
            <person name="Daum C."/>
            <person name="Ng V."/>
            <person name="Clum A."/>
            <person name="Ohm R."/>
            <person name="Martin F."/>
            <person name="Silar P."/>
            <person name="Natvig D."/>
            <person name="Lalanne C."/>
            <person name="Gautier V."/>
            <person name="Ament-Velasquez S.L."/>
            <person name="Kruys A."/>
            <person name="Hutchinson M.I."/>
            <person name="Powell A.J."/>
            <person name="Barry K."/>
            <person name="Miller A.N."/>
            <person name="Grigoriev I.V."/>
            <person name="Debuchy R."/>
            <person name="Gladieux P."/>
            <person name="Thoren M.H."/>
            <person name="Johannesson H."/>
        </authorList>
    </citation>
    <scope>NUCLEOTIDE SEQUENCE</scope>
    <source>
        <strain evidence="11">CBS 990.96</strain>
    </source>
</reference>
<comment type="similarity">
    <text evidence="7">Belongs to the chloroperoxidase family.</text>
</comment>